<dbReference type="EMBL" id="HBUE01033850">
    <property type="protein sequence ID" value="CAG6457985.1"/>
    <property type="molecule type" value="Transcribed_RNA"/>
</dbReference>
<feature type="region of interest" description="Disordered" evidence="1">
    <location>
        <begin position="1"/>
        <end position="33"/>
    </location>
</feature>
<name>A0A8D8AIS8_CULPI</name>
<sequence>MQHILSAEPSLVIIPRGPNSAGNGTTGTSTSQHVAEHKTSELYSILLRHLILFWTVLLNPSKYFFSSLEIALLRHKKRNTKYLFLGYYNLAFKATDSMTSVNIERKLNQVKLNLMCNL</sequence>
<feature type="compositionally biased region" description="Low complexity" evidence="1">
    <location>
        <begin position="17"/>
        <end position="31"/>
    </location>
</feature>
<dbReference type="AlphaFoldDB" id="A0A8D8AIS8"/>
<protein>
    <submittedName>
        <fullName evidence="2">(northern house mosquito) hypothetical protein</fullName>
    </submittedName>
</protein>
<evidence type="ECO:0000313" key="2">
    <source>
        <dbReference type="EMBL" id="CAG6457989.1"/>
    </source>
</evidence>
<dbReference type="EMBL" id="HBUE01033849">
    <property type="protein sequence ID" value="CAG6457983.1"/>
    <property type="molecule type" value="Transcribed_RNA"/>
</dbReference>
<dbReference type="EMBL" id="HBUE01033851">
    <property type="protein sequence ID" value="CAG6457987.1"/>
    <property type="molecule type" value="Transcribed_RNA"/>
</dbReference>
<reference evidence="2" key="1">
    <citation type="submission" date="2021-05" db="EMBL/GenBank/DDBJ databases">
        <authorList>
            <person name="Alioto T."/>
            <person name="Alioto T."/>
            <person name="Gomez Garrido J."/>
        </authorList>
    </citation>
    <scope>NUCLEOTIDE SEQUENCE</scope>
</reference>
<accession>A0A8D8AIS8</accession>
<evidence type="ECO:0000256" key="1">
    <source>
        <dbReference type="SAM" id="MobiDB-lite"/>
    </source>
</evidence>
<organism evidence="2">
    <name type="scientific">Culex pipiens</name>
    <name type="common">House mosquito</name>
    <dbReference type="NCBI Taxonomy" id="7175"/>
    <lineage>
        <taxon>Eukaryota</taxon>
        <taxon>Metazoa</taxon>
        <taxon>Ecdysozoa</taxon>
        <taxon>Arthropoda</taxon>
        <taxon>Hexapoda</taxon>
        <taxon>Insecta</taxon>
        <taxon>Pterygota</taxon>
        <taxon>Neoptera</taxon>
        <taxon>Endopterygota</taxon>
        <taxon>Diptera</taxon>
        <taxon>Nematocera</taxon>
        <taxon>Culicoidea</taxon>
        <taxon>Culicidae</taxon>
        <taxon>Culicinae</taxon>
        <taxon>Culicini</taxon>
        <taxon>Culex</taxon>
        <taxon>Culex</taxon>
    </lineage>
</organism>
<dbReference type="EMBL" id="HBUE01033852">
    <property type="protein sequence ID" value="CAG6457989.1"/>
    <property type="molecule type" value="Transcribed_RNA"/>
</dbReference>
<proteinExistence type="predicted"/>